<sequence>MAPFHPRRPSTPPRRSRHAAPARRNPDRSRPRARRPDRERTAERLLASSAKLSFNPLKDVDWDADPVPGAYYCPPRHLSLYGTDLWERMTEDERIELSKHEVASIASVGIWFEEILMQMLLRHAFDRDPTSNHVQYALTEIADECRHSIMFARMIAKMGVPAYGAGFVAHNLGRLFKAISTHSQTFGGTMYVEEILDAFQREVMNDDTLQPLTRQVSRIHVIEEARHISYAREELVRKRLGPVQRRWEQLFLGVVIYYATTALIHPRLYAAVGIDPKVGKAVARANPHWRATKTEMAQKVVGVLDRAGLVGRANRWLLRAAGVVA</sequence>
<dbReference type="Proteomes" id="UP000027178">
    <property type="component" value="Unassembled WGS sequence"/>
</dbReference>
<evidence type="ECO:0000256" key="1">
    <source>
        <dbReference type="SAM" id="MobiDB-lite"/>
    </source>
</evidence>
<dbReference type="PATRIC" id="fig|1348663.4.peg.297"/>
<feature type="compositionally biased region" description="Basic residues" evidence="1">
    <location>
        <begin position="1"/>
        <end position="21"/>
    </location>
</feature>
<dbReference type="EMBL" id="JNBY01000014">
    <property type="protein sequence ID" value="KDN87905.1"/>
    <property type="molecule type" value="Genomic_DNA"/>
</dbReference>
<dbReference type="RefSeq" id="WP_244305083.1">
    <property type="nucleotide sequence ID" value="NZ_KK853997.1"/>
</dbReference>
<dbReference type="InterPro" id="IPR012348">
    <property type="entry name" value="RNR-like"/>
</dbReference>
<dbReference type="AlphaFoldDB" id="A0A066ZCM7"/>
<dbReference type="SUPFAM" id="SSF47240">
    <property type="entry name" value="Ferritin-like"/>
    <property type="match status" value="1"/>
</dbReference>
<dbReference type="eggNOG" id="COG3396">
    <property type="taxonomic scope" value="Bacteria"/>
</dbReference>
<dbReference type="GO" id="GO:0016491">
    <property type="term" value="F:oxidoreductase activity"/>
    <property type="evidence" value="ECO:0007669"/>
    <property type="project" value="InterPro"/>
</dbReference>
<gene>
    <name evidence="2" type="ORF">KCH_03180</name>
</gene>
<feature type="compositionally biased region" description="Basic and acidic residues" evidence="1">
    <location>
        <begin position="24"/>
        <end position="41"/>
    </location>
</feature>
<dbReference type="HOGENOM" id="CLU_053126_0_0_11"/>
<comment type="caution">
    <text evidence="2">The sequence shown here is derived from an EMBL/GenBank/DDBJ whole genome shotgun (WGS) entry which is preliminary data.</text>
</comment>
<dbReference type="Gene3D" id="1.10.620.20">
    <property type="entry name" value="Ribonucleotide Reductase, subunit A"/>
    <property type="match status" value="1"/>
</dbReference>
<evidence type="ECO:0000313" key="3">
    <source>
        <dbReference type="Proteomes" id="UP000027178"/>
    </source>
</evidence>
<accession>A0A066ZCM7</accession>
<evidence type="ECO:0000313" key="2">
    <source>
        <dbReference type="EMBL" id="KDN87905.1"/>
    </source>
</evidence>
<feature type="region of interest" description="Disordered" evidence="1">
    <location>
        <begin position="1"/>
        <end position="41"/>
    </location>
</feature>
<dbReference type="InterPro" id="IPR009078">
    <property type="entry name" value="Ferritin-like_SF"/>
</dbReference>
<dbReference type="InterPro" id="IPR025859">
    <property type="entry name" value="AurF/CmlI"/>
</dbReference>
<reference evidence="2 3" key="1">
    <citation type="submission" date="2014-05" db="EMBL/GenBank/DDBJ databases">
        <title>Draft Genome Sequence of Kitasatospora cheerisanensis KCTC 2395.</title>
        <authorList>
            <person name="Nam D.H."/>
        </authorList>
    </citation>
    <scope>NUCLEOTIDE SEQUENCE [LARGE SCALE GENOMIC DNA]</scope>
    <source>
        <strain evidence="2 3">KCTC 2395</strain>
    </source>
</reference>
<dbReference type="Pfam" id="PF11583">
    <property type="entry name" value="AurF"/>
    <property type="match status" value="1"/>
</dbReference>
<protein>
    <submittedName>
        <fullName evidence="2">Membrane protein</fullName>
    </submittedName>
</protein>
<proteinExistence type="predicted"/>
<keyword evidence="3" id="KW-1185">Reference proteome</keyword>
<name>A0A066ZCM7_9ACTN</name>
<organism evidence="2 3">
    <name type="scientific">Kitasatospora cheerisanensis KCTC 2395</name>
    <dbReference type="NCBI Taxonomy" id="1348663"/>
    <lineage>
        <taxon>Bacteria</taxon>
        <taxon>Bacillati</taxon>
        <taxon>Actinomycetota</taxon>
        <taxon>Actinomycetes</taxon>
        <taxon>Kitasatosporales</taxon>
        <taxon>Streptomycetaceae</taxon>
        <taxon>Kitasatospora</taxon>
    </lineage>
</organism>